<evidence type="ECO:0000256" key="1">
    <source>
        <dbReference type="SAM" id="MobiDB-lite"/>
    </source>
</evidence>
<protein>
    <recommendedName>
        <fullName evidence="4">THAP-type domain-containing protein</fullName>
    </recommendedName>
</protein>
<dbReference type="Proteomes" id="UP001159405">
    <property type="component" value="Unassembled WGS sequence"/>
</dbReference>
<evidence type="ECO:0000313" key="3">
    <source>
        <dbReference type="Proteomes" id="UP001159405"/>
    </source>
</evidence>
<dbReference type="EMBL" id="CALNXK010000445">
    <property type="protein sequence ID" value="CAH3185802.1"/>
    <property type="molecule type" value="Genomic_DNA"/>
</dbReference>
<feature type="region of interest" description="Disordered" evidence="1">
    <location>
        <begin position="32"/>
        <end position="64"/>
    </location>
</feature>
<organism evidence="2 3">
    <name type="scientific">Porites lobata</name>
    <dbReference type="NCBI Taxonomy" id="104759"/>
    <lineage>
        <taxon>Eukaryota</taxon>
        <taxon>Metazoa</taxon>
        <taxon>Cnidaria</taxon>
        <taxon>Anthozoa</taxon>
        <taxon>Hexacorallia</taxon>
        <taxon>Scleractinia</taxon>
        <taxon>Fungiina</taxon>
        <taxon>Poritidae</taxon>
        <taxon>Porites</taxon>
    </lineage>
</organism>
<reference evidence="2 3" key="1">
    <citation type="submission" date="2022-05" db="EMBL/GenBank/DDBJ databases">
        <authorList>
            <consortium name="Genoscope - CEA"/>
            <person name="William W."/>
        </authorList>
    </citation>
    <scope>NUCLEOTIDE SEQUENCE [LARGE SCALE GENOMIC DNA]</scope>
</reference>
<evidence type="ECO:0008006" key="4">
    <source>
        <dbReference type="Google" id="ProtNLM"/>
    </source>
</evidence>
<comment type="caution">
    <text evidence="2">The sequence shown here is derived from an EMBL/GenBank/DDBJ whole genome shotgun (WGS) entry which is preliminary data.</text>
</comment>
<keyword evidence="3" id="KW-1185">Reference proteome</keyword>
<sequence>MDQNFREQSKSDAIYTCEKHFAPEDIEICQSPPEMTKKKPKFGTLPKLNMPTKSYERGKPYTTS</sequence>
<evidence type="ECO:0000313" key="2">
    <source>
        <dbReference type="EMBL" id="CAH3185802.1"/>
    </source>
</evidence>
<gene>
    <name evidence="2" type="ORF">PLOB_00033418</name>
</gene>
<name>A0ABN8S6J5_9CNID</name>
<feature type="compositionally biased region" description="Basic and acidic residues" evidence="1">
    <location>
        <begin position="54"/>
        <end position="64"/>
    </location>
</feature>
<proteinExistence type="predicted"/>
<accession>A0ABN8S6J5</accession>